<reference evidence="4" key="1">
    <citation type="journal article" date="2015" name="Nature">
        <title>Complex archaea that bridge the gap between prokaryotes and eukaryotes.</title>
        <authorList>
            <person name="Spang A."/>
            <person name="Saw J.H."/>
            <person name="Jorgensen S.L."/>
            <person name="Zaremba-Niedzwiedzka K."/>
            <person name="Martijn J."/>
            <person name="Lind A.E."/>
            <person name="van Eijk R."/>
            <person name="Schleper C."/>
            <person name="Guy L."/>
            <person name="Ettema T.J."/>
        </authorList>
    </citation>
    <scope>NUCLEOTIDE SEQUENCE</scope>
</reference>
<comment type="caution">
    <text evidence="4">The sequence shown here is derived from an EMBL/GenBank/DDBJ whole genome shotgun (WGS) entry which is preliminary data.</text>
</comment>
<dbReference type="SUPFAM" id="SSF117130">
    <property type="entry name" value="CsrA-like"/>
    <property type="match status" value="1"/>
</dbReference>
<protein>
    <recommendedName>
        <fullName evidence="5">Carbon storage regulator</fullName>
    </recommendedName>
</protein>
<dbReference type="AlphaFoldDB" id="A0A0F9HK93"/>
<evidence type="ECO:0008006" key="5">
    <source>
        <dbReference type="Google" id="ProtNLM"/>
    </source>
</evidence>
<dbReference type="GO" id="GO:0045947">
    <property type="term" value="P:negative regulation of translational initiation"/>
    <property type="evidence" value="ECO:0007669"/>
    <property type="project" value="TreeGrafter"/>
</dbReference>
<dbReference type="GO" id="GO:0048027">
    <property type="term" value="F:mRNA 5'-UTR binding"/>
    <property type="evidence" value="ECO:0007669"/>
    <property type="project" value="TreeGrafter"/>
</dbReference>
<dbReference type="EMBL" id="LAZR01024311">
    <property type="protein sequence ID" value="KKL75577.1"/>
    <property type="molecule type" value="Genomic_DNA"/>
</dbReference>
<dbReference type="InterPro" id="IPR003751">
    <property type="entry name" value="CsrA"/>
</dbReference>
<dbReference type="GO" id="GO:0006109">
    <property type="term" value="P:regulation of carbohydrate metabolic process"/>
    <property type="evidence" value="ECO:0007669"/>
    <property type="project" value="InterPro"/>
</dbReference>
<dbReference type="Pfam" id="PF02599">
    <property type="entry name" value="CsrA"/>
    <property type="match status" value="1"/>
</dbReference>
<name>A0A0F9HK93_9ZZZZ</name>
<keyword evidence="2" id="KW-0810">Translation regulation</keyword>
<proteinExistence type="inferred from homology"/>
<organism evidence="4">
    <name type="scientific">marine sediment metagenome</name>
    <dbReference type="NCBI Taxonomy" id="412755"/>
    <lineage>
        <taxon>unclassified sequences</taxon>
        <taxon>metagenomes</taxon>
        <taxon>ecological metagenomes</taxon>
    </lineage>
</organism>
<dbReference type="HAMAP" id="MF_00167">
    <property type="entry name" value="CsrA"/>
    <property type="match status" value="1"/>
</dbReference>
<evidence type="ECO:0000256" key="2">
    <source>
        <dbReference type="ARBA" id="ARBA00022845"/>
    </source>
</evidence>
<dbReference type="PANTHER" id="PTHR34984:SF1">
    <property type="entry name" value="CARBON STORAGE REGULATOR"/>
    <property type="match status" value="1"/>
</dbReference>
<sequence>MLSLERQLDESIIINGNIEVMIINVRGEKGNEKVRLGITAPKDISVHRKEVQEAINREKQLNTLAATA</sequence>
<evidence type="ECO:0000256" key="1">
    <source>
        <dbReference type="ARBA" id="ARBA00022490"/>
    </source>
</evidence>
<dbReference type="Gene3D" id="2.60.40.4380">
    <property type="entry name" value="Translational regulator CsrA"/>
    <property type="match status" value="1"/>
</dbReference>
<dbReference type="PANTHER" id="PTHR34984">
    <property type="entry name" value="CARBON STORAGE REGULATOR"/>
    <property type="match status" value="1"/>
</dbReference>
<keyword evidence="3" id="KW-0694">RNA-binding</keyword>
<evidence type="ECO:0000256" key="3">
    <source>
        <dbReference type="ARBA" id="ARBA00022884"/>
    </source>
</evidence>
<gene>
    <name evidence="4" type="ORF">LCGC14_2053510</name>
</gene>
<keyword evidence="1" id="KW-0963">Cytoplasm</keyword>
<accession>A0A0F9HK93</accession>
<dbReference type="InterPro" id="IPR036107">
    <property type="entry name" value="CsrA_sf"/>
</dbReference>
<evidence type="ECO:0000313" key="4">
    <source>
        <dbReference type="EMBL" id="KKL75577.1"/>
    </source>
</evidence>
<dbReference type="GO" id="GO:0005829">
    <property type="term" value="C:cytosol"/>
    <property type="evidence" value="ECO:0007669"/>
    <property type="project" value="TreeGrafter"/>
</dbReference>
<dbReference type="GO" id="GO:0006402">
    <property type="term" value="P:mRNA catabolic process"/>
    <property type="evidence" value="ECO:0007669"/>
    <property type="project" value="InterPro"/>
</dbReference>